<dbReference type="Proteomes" id="UP001147653">
    <property type="component" value="Unassembled WGS sequence"/>
</dbReference>
<protein>
    <submittedName>
        <fullName evidence="1">Dihydrofolate reductase</fullName>
    </submittedName>
</protein>
<reference evidence="1" key="1">
    <citation type="submission" date="2022-10" db="EMBL/GenBank/DDBJ databases">
        <title>The WGS of Solirubrobacter phytolaccae KCTC 29190.</title>
        <authorList>
            <person name="Jiang Z."/>
        </authorList>
    </citation>
    <scope>NUCLEOTIDE SEQUENCE</scope>
    <source>
        <strain evidence="1">KCTC 29190</strain>
    </source>
</reference>
<evidence type="ECO:0000313" key="1">
    <source>
        <dbReference type="EMBL" id="MDA0183470.1"/>
    </source>
</evidence>
<dbReference type="AlphaFoldDB" id="A0A9X3SDA8"/>
<dbReference type="SUPFAM" id="SSF53597">
    <property type="entry name" value="Dihydrofolate reductase-like"/>
    <property type="match status" value="1"/>
</dbReference>
<comment type="caution">
    <text evidence="1">The sequence shown here is derived from an EMBL/GenBank/DDBJ whole genome shotgun (WGS) entry which is preliminary data.</text>
</comment>
<proteinExistence type="predicted"/>
<dbReference type="RefSeq" id="WP_270027859.1">
    <property type="nucleotide sequence ID" value="NZ_JAPDDP010000054.1"/>
</dbReference>
<keyword evidence="2" id="KW-1185">Reference proteome</keyword>
<name>A0A9X3SDA8_9ACTN</name>
<sequence length="167" mass="18909">MSVSTDGYIKDAEGGFDFAETSDEVFRWWIDFQRRSVLDLYGRAIYEDMRYWETLADDATDAHRDFADAWQKTPKIVVSTTLESVEPYARLVREPAHVPSAEGMVTIEGASLAASMIDRIDEFWPVVYPTTVGGGTPFFPAGVRLNLKLVETRRFDSGAVLLRYQRA</sequence>
<organism evidence="1 2">
    <name type="scientific">Solirubrobacter phytolaccae</name>
    <dbReference type="NCBI Taxonomy" id="1404360"/>
    <lineage>
        <taxon>Bacteria</taxon>
        <taxon>Bacillati</taxon>
        <taxon>Actinomycetota</taxon>
        <taxon>Thermoleophilia</taxon>
        <taxon>Solirubrobacterales</taxon>
        <taxon>Solirubrobacteraceae</taxon>
        <taxon>Solirubrobacter</taxon>
    </lineage>
</organism>
<accession>A0A9X3SDA8</accession>
<dbReference type="EMBL" id="JAPDDP010000054">
    <property type="protein sequence ID" value="MDA0183470.1"/>
    <property type="molecule type" value="Genomic_DNA"/>
</dbReference>
<evidence type="ECO:0000313" key="2">
    <source>
        <dbReference type="Proteomes" id="UP001147653"/>
    </source>
</evidence>
<gene>
    <name evidence="1" type="ORF">OJ997_24390</name>
</gene>
<dbReference type="InterPro" id="IPR024072">
    <property type="entry name" value="DHFR-like_dom_sf"/>
</dbReference>
<dbReference type="Gene3D" id="3.40.430.10">
    <property type="entry name" value="Dihydrofolate Reductase, subunit A"/>
    <property type="match status" value="1"/>
</dbReference>